<name>A0A848M2H9_PAELE</name>
<dbReference type="EMBL" id="JABBPN010000001">
    <property type="protein sequence ID" value="NMO94332.1"/>
    <property type="molecule type" value="Genomic_DNA"/>
</dbReference>
<evidence type="ECO:0000313" key="1">
    <source>
        <dbReference type="EMBL" id="NMO94332.1"/>
    </source>
</evidence>
<evidence type="ECO:0008006" key="3">
    <source>
        <dbReference type="Google" id="ProtNLM"/>
    </source>
</evidence>
<dbReference type="NCBIfam" id="TIGR03696">
    <property type="entry name" value="Rhs_assc_core"/>
    <property type="match status" value="1"/>
</dbReference>
<accession>A0A848M2H9</accession>
<dbReference type="AlphaFoldDB" id="A0A848M2H9"/>
<keyword evidence="2" id="KW-1185">Reference proteome</keyword>
<evidence type="ECO:0000313" key="2">
    <source>
        <dbReference type="Proteomes" id="UP000565468"/>
    </source>
</evidence>
<comment type="caution">
    <text evidence="1">The sequence shown here is derived from an EMBL/GenBank/DDBJ whole genome shotgun (WGS) entry which is preliminary data.</text>
</comment>
<protein>
    <recommendedName>
        <fullName evidence="3">RHS repeat-associated core domain-containing protein</fullName>
    </recommendedName>
</protein>
<gene>
    <name evidence="1" type="ORF">HII30_00845</name>
</gene>
<dbReference type="Proteomes" id="UP000565468">
    <property type="component" value="Unassembled WGS sequence"/>
</dbReference>
<reference evidence="1 2" key="1">
    <citation type="submission" date="2020-04" db="EMBL/GenBank/DDBJ databases">
        <title>Paenibacillus algicola sp. nov., a novel marine bacterium producing alginate lyase.</title>
        <authorList>
            <person name="Huang H."/>
        </authorList>
    </citation>
    <scope>NUCLEOTIDE SEQUENCE [LARGE SCALE GENOMIC DNA]</scope>
    <source>
        <strain evidence="1 2">L7-75</strain>
    </source>
</reference>
<sequence>MLKHEGSTRQPFAYNGRDGVQTDVNGLYYMRARYYNPDIKRFMNRDVLRGDLSQGLSMNRFAYVNGNPVTFVDPLGLDAIQARKSGGMGDGAHKSSSLKLNLQLFGGGRGKNNLKPDLDAIGDHIVYKRDFVTGNITNYETFKLQTNPRNPNPFEFDKRFDGVGGSHYDKSTGQEIPTPHVHEAINPGGARIPYPNEIPKRR</sequence>
<organism evidence="1 2">
    <name type="scientific">Paenibacillus lemnae</name>
    <dbReference type="NCBI Taxonomy" id="1330551"/>
    <lineage>
        <taxon>Bacteria</taxon>
        <taxon>Bacillati</taxon>
        <taxon>Bacillota</taxon>
        <taxon>Bacilli</taxon>
        <taxon>Bacillales</taxon>
        <taxon>Paenibacillaceae</taxon>
        <taxon>Paenibacillus</taxon>
    </lineage>
</organism>
<proteinExistence type="predicted"/>
<dbReference type="Gene3D" id="2.180.10.10">
    <property type="entry name" value="RHS repeat-associated core"/>
    <property type="match status" value="1"/>
</dbReference>
<dbReference type="InterPro" id="IPR022385">
    <property type="entry name" value="Rhs_assc_core"/>
</dbReference>